<dbReference type="Pfam" id="PF00176">
    <property type="entry name" value="SNF2-rel_dom"/>
    <property type="match status" value="1"/>
</dbReference>
<comment type="function">
    <text evidence="16">Plays an essential role in normal development and survival. Involved in regulation of the expansion or survival of lymphoid cells. Required for de novo or maintenance DNA methylation. May control silencing of the imprinted CDKN1C gene through DNA methylation. May play a role in formation and organization of heterochromatin, implying a functional role in the regulation of transcription and mitosis.</text>
</comment>
<dbReference type="FunFam" id="3.40.50.300:FF:000577">
    <property type="entry name" value="lymphoid-specific helicase isoform X1"/>
    <property type="match status" value="1"/>
</dbReference>
<dbReference type="GO" id="GO:0051301">
    <property type="term" value="P:cell division"/>
    <property type="evidence" value="ECO:0007669"/>
    <property type="project" value="UniProtKB-KW"/>
</dbReference>
<dbReference type="InterPro" id="IPR001650">
    <property type="entry name" value="Helicase_C-like"/>
</dbReference>
<keyword evidence="6" id="KW-0547">Nucleotide-binding</keyword>
<evidence type="ECO:0000313" key="21">
    <source>
        <dbReference type="EMBL" id="KAK2155795.1"/>
    </source>
</evidence>
<dbReference type="GO" id="GO:0005524">
    <property type="term" value="F:ATP binding"/>
    <property type="evidence" value="ECO:0007669"/>
    <property type="project" value="UniProtKB-KW"/>
</dbReference>
<evidence type="ECO:0000256" key="8">
    <source>
        <dbReference type="ARBA" id="ARBA00022801"/>
    </source>
</evidence>
<keyword evidence="11" id="KW-0805">Transcription regulation</keyword>
<evidence type="ECO:0000259" key="20">
    <source>
        <dbReference type="PROSITE" id="PS51194"/>
    </source>
</evidence>
<dbReference type="GO" id="GO:0006346">
    <property type="term" value="P:DNA methylation-dependent constitutive heterochromatin formation"/>
    <property type="evidence" value="ECO:0007669"/>
    <property type="project" value="TreeGrafter"/>
</dbReference>
<keyword evidence="7" id="KW-0498">Mitosis</keyword>
<dbReference type="SUPFAM" id="SSF52540">
    <property type="entry name" value="P-loop containing nucleoside triphosphate hydrolases"/>
    <property type="match status" value="2"/>
</dbReference>
<dbReference type="Proteomes" id="UP001208570">
    <property type="component" value="Unassembled WGS sequence"/>
</dbReference>
<dbReference type="Gene3D" id="3.40.50.300">
    <property type="entry name" value="P-loop containing nucleotide triphosphate hydrolases"/>
    <property type="match status" value="1"/>
</dbReference>
<keyword evidence="8" id="KW-0378">Hydrolase</keyword>
<evidence type="ECO:0000256" key="6">
    <source>
        <dbReference type="ARBA" id="ARBA00022741"/>
    </source>
</evidence>
<feature type="compositionally biased region" description="Polar residues" evidence="18">
    <location>
        <begin position="20"/>
        <end position="32"/>
    </location>
</feature>
<dbReference type="GO" id="GO:0005721">
    <property type="term" value="C:pericentric heterochromatin"/>
    <property type="evidence" value="ECO:0007669"/>
    <property type="project" value="TreeGrafter"/>
</dbReference>
<dbReference type="GO" id="GO:0004386">
    <property type="term" value="F:helicase activity"/>
    <property type="evidence" value="ECO:0007669"/>
    <property type="project" value="UniProtKB-KW"/>
</dbReference>
<proteinExistence type="inferred from homology"/>
<keyword evidence="15" id="KW-0131">Cell cycle</keyword>
<dbReference type="CDD" id="cd18793">
    <property type="entry name" value="SF2_C_SNF"/>
    <property type="match status" value="1"/>
</dbReference>
<evidence type="ECO:0000313" key="22">
    <source>
        <dbReference type="Proteomes" id="UP001208570"/>
    </source>
</evidence>
<dbReference type="SMART" id="SM00487">
    <property type="entry name" value="DEXDc"/>
    <property type="match status" value="1"/>
</dbReference>
<comment type="similarity">
    <text evidence="2">Belongs to the SNF2/RAD54 helicase family.</text>
</comment>
<evidence type="ECO:0000256" key="13">
    <source>
        <dbReference type="ARBA" id="ARBA00023163"/>
    </source>
</evidence>
<feature type="region of interest" description="Disordered" evidence="18">
    <location>
        <begin position="53"/>
        <end position="118"/>
    </location>
</feature>
<evidence type="ECO:0000256" key="18">
    <source>
        <dbReference type="SAM" id="MobiDB-lite"/>
    </source>
</evidence>
<feature type="domain" description="Helicase C-terminal" evidence="20">
    <location>
        <begin position="720"/>
        <end position="870"/>
    </location>
</feature>
<comment type="caution">
    <text evidence="21">The sequence shown here is derived from an EMBL/GenBank/DDBJ whole genome shotgun (WGS) entry which is preliminary data.</text>
</comment>
<evidence type="ECO:0000256" key="17">
    <source>
        <dbReference type="ARBA" id="ARBA00081399"/>
    </source>
</evidence>
<keyword evidence="14" id="KW-0539">Nucleus</keyword>
<feature type="compositionally biased region" description="Basic and acidic residues" evidence="18">
    <location>
        <begin position="53"/>
        <end position="74"/>
    </location>
</feature>
<reference evidence="21" key="1">
    <citation type="journal article" date="2023" name="Mol. Biol. Evol.">
        <title>Third-Generation Sequencing Reveals the Adaptive Role of the Epigenome in Three Deep-Sea Polychaetes.</title>
        <authorList>
            <person name="Perez M."/>
            <person name="Aroh O."/>
            <person name="Sun Y."/>
            <person name="Lan Y."/>
            <person name="Juniper S.K."/>
            <person name="Young C.R."/>
            <person name="Angers B."/>
            <person name="Qian P.Y."/>
        </authorList>
    </citation>
    <scope>NUCLEOTIDE SEQUENCE</scope>
    <source>
        <strain evidence="21">P08H-3</strain>
    </source>
</reference>
<dbReference type="InterPro" id="IPR038718">
    <property type="entry name" value="SNF2-like_sf"/>
</dbReference>
<dbReference type="InterPro" id="IPR049730">
    <property type="entry name" value="SNF2/RAD54-like_C"/>
</dbReference>
<feature type="compositionally biased region" description="Polar residues" evidence="18">
    <location>
        <begin position="99"/>
        <end position="111"/>
    </location>
</feature>
<accession>A0AAD9JNQ1</accession>
<evidence type="ECO:0000256" key="1">
    <source>
        <dbReference type="ARBA" id="ARBA00004123"/>
    </source>
</evidence>
<dbReference type="GO" id="GO:0003682">
    <property type="term" value="F:chromatin binding"/>
    <property type="evidence" value="ECO:0007669"/>
    <property type="project" value="TreeGrafter"/>
</dbReference>
<gene>
    <name evidence="21" type="ORF">LSH36_231g03027</name>
</gene>
<dbReference type="Gene3D" id="3.40.50.10810">
    <property type="entry name" value="Tandem AAA-ATPase domain"/>
    <property type="match status" value="1"/>
</dbReference>
<dbReference type="AlphaFoldDB" id="A0AAD9JNQ1"/>
<dbReference type="SMART" id="SM00490">
    <property type="entry name" value="HELICc"/>
    <property type="match status" value="1"/>
</dbReference>
<feature type="compositionally biased region" description="Basic and acidic residues" evidence="18">
    <location>
        <begin position="266"/>
        <end position="284"/>
    </location>
</feature>
<keyword evidence="5" id="KW-0132">Cell division</keyword>
<dbReference type="GO" id="GO:0005634">
    <property type="term" value="C:nucleus"/>
    <property type="evidence" value="ECO:0007669"/>
    <property type="project" value="UniProtKB-SubCell"/>
</dbReference>
<keyword evidence="13" id="KW-0804">Transcription</keyword>
<dbReference type="InterPro" id="IPR000330">
    <property type="entry name" value="SNF2_N"/>
</dbReference>
<dbReference type="EMBL" id="JAODUP010000231">
    <property type="protein sequence ID" value="KAK2155795.1"/>
    <property type="molecule type" value="Genomic_DNA"/>
</dbReference>
<dbReference type="InterPro" id="IPR027417">
    <property type="entry name" value="P-loop_NTPase"/>
</dbReference>
<dbReference type="PROSITE" id="PS51192">
    <property type="entry name" value="HELICASE_ATP_BIND_1"/>
    <property type="match status" value="1"/>
</dbReference>
<feature type="compositionally biased region" description="Basic and acidic residues" evidence="18">
    <location>
        <begin position="193"/>
        <end position="213"/>
    </location>
</feature>
<dbReference type="Pfam" id="PF00271">
    <property type="entry name" value="Helicase_C"/>
    <property type="match status" value="1"/>
</dbReference>
<feature type="domain" description="Helicase ATP-binding" evidence="19">
    <location>
        <begin position="341"/>
        <end position="512"/>
    </location>
</feature>
<feature type="region of interest" description="Disordered" evidence="18">
    <location>
        <begin position="130"/>
        <end position="168"/>
    </location>
</feature>
<evidence type="ECO:0000256" key="5">
    <source>
        <dbReference type="ARBA" id="ARBA00022618"/>
    </source>
</evidence>
<evidence type="ECO:0000256" key="12">
    <source>
        <dbReference type="ARBA" id="ARBA00023054"/>
    </source>
</evidence>
<evidence type="ECO:0000256" key="10">
    <source>
        <dbReference type="ARBA" id="ARBA00022840"/>
    </source>
</evidence>
<evidence type="ECO:0000259" key="19">
    <source>
        <dbReference type="PROSITE" id="PS51192"/>
    </source>
</evidence>
<sequence length="986" mass="112837">MPMDLCSKENQYTDDGITIHTGSGSGMESNTNSVDSVDSESLLDNRIITKEMLEEEERLSKEKKSEDGDEEWKMETPPNMPMDLCSKENQYTDDGITIHTGSGSGMESNTNSVDSVDSESLLDNRIITKEMLEEEERLNKEKKSEDGDEEWKMETPPEERDKESAEGRYEKLRSLLSKSELYSSYLINRMKSQRAEAEKKLRRLEQRAAKQMETKLQNQQDTEIKTGGEPSTRYHLREVGNMKQESEKKDKTQRKRKAKNANPSNEKADNSSKRRKIAADKTQADDVNLEETVENEQTEECVQFIDGARMYKGEPVHRQQPHLLVGGVLRNYQIEGFNWLKSLYENGVNGILADEMGLGKTIQCISLVAYLIEQGISGPFFICGPLSTVPNWVSEFKRFTPKIPVILYHGSKEERQLLRSKFNQYHPVFDDVRVRPVVITSYGIAMNDRPYIMAYEWKLLIVDEGHRIKNFRCKLITELKMYQSSHRLLLTGTPLQNDLSELWSLLNFLLPEIFDDLGSFEAWFDLSVLQSSDCHEQIVQEEEKKNVLNMIHKILTPFMLRRLKADVDLCIPPKGEIVVYAPMTEMQSNLYKAIIDGSVRSLVGCEKNQKTEVVDLDSNNRPIRKSRKSINYGLFDSNHKDTDSWVKAISEIQEMRKQWDQSEIKDRSSLGAEVNIQLRNVLALLRKACNHPYLISYPLTESDDYKIDEDLVTASGKFLLLDRMLPALKKGGHKVLIFSQMTSTLDILNDYCYLRHWKFCRLDGSVQIEDRRIQIDDFNNDPDTFIFLLSTRAGGLGINLTAADTVIIFDSDWNPQGDIQAEDRCHRIGQTRPVLIYRLVTKNTVDEKIVRRANAKRKLEKMVIHKGQFKRGLNHDAKPVSAISAEELAEILKETDYDDVIENEVISDENLHKLLDRSNLIRKMKANVQQMEDEAASNDEKTKVAGCADNIISQVEGVFEVITDNGPKADCLLQAIDSKDESSQNS</sequence>
<feature type="region of interest" description="Disordered" evidence="18">
    <location>
        <begin position="193"/>
        <end position="293"/>
    </location>
</feature>
<dbReference type="FunFam" id="3.40.50.10810:FF:000015">
    <property type="entry name" value="lymphoid-specific helicase isoform X1"/>
    <property type="match status" value="1"/>
</dbReference>
<evidence type="ECO:0000256" key="2">
    <source>
        <dbReference type="ARBA" id="ARBA00007025"/>
    </source>
</evidence>
<evidence type="ECO:0000256" key="7">
    <source>
        <dbReference type="ARBA" id="ARBA00022776"/>
    </source>
</evidence>
<evidence type="ECO:0000256" key="16">
    <source>
        <dbReference type="ARBA" id="ARBA00053349"/>
    </source>
</evidence>
<evidence type="ECO:0000256" key="9">
    <source>
        <dbReference type="ARBA" id="ARBA00022806"/>
    </source>
</evidence>
<protein>
    <recommendedName>
        <fullName evidence="17">Proliferation-associated SNF2-like protein</fullName>
    </recommendedName>
</protein>
<organism evidence="21 22">
    <name type="scientific">Paralvinella palmiformis</name>
    <dbReference type="NCBI Taxonomy" id="53620"/>
    <lineage>
        <taxon>Eukaryota</taxon>
        <taxon>Metazoa</taxon>
        <taxon>Spiralia</taxon>
        <taxon>Lophotrochozoa</taxon>
        <taxon>Annelida</taxon>
        <taxon>Polychaeta</taxon>
        <taxon>Sedentaria</taxon>
        <taxon>Canalipalpata</taxon>
        <taxon>Terebellida</taxon>
        <taxon>Terebelliformia</taxon>
        <taxon>Alvinellidae</taxon>
        <taxon>Paralvinella</taxon>
    </lineage>
</organism>
<evidence type="ECO:0000256" key="3">
    <source>
        <dbReference type="ARBA" id="ARBA00022473"/>
    </source>
</evidence>
<dbReference type="InterPro" id="IPR014001">
    <property type="entry name" value="Helicase_ATP-bd"/>
</dbReference>
<dbReference type="PANTHER" id="PTHR47161">
    <property type="entry name" value="LYMPHOID-SPECIFIC HELICASE"/>
    <property type="match status" value="1"/>
</dbReference>
<dbReference type="PANTHER" id="PTHR47161:SF1">
    <property type="entry name" value="LYMPHOID-SPECIFIC HELICASE"/>
    <property type="match status" value="1"/>
</dbReference>
<keyword evidence="9" id="KW-0347">Helicase</keyword>
<evidence type="ECO:0000256" key="4">
    <source>
        <dbReference type="ARBA" id="ARBA00022553"/>
    </source>
</evidence>
<comment type="subcellular location">
    <subcellularLocation>
        <location evidence="1">Nucleus</location>
    </subcellularLocation>
</comment>
<keyword evidence="12" id="KW-0175">Coiled coil</keyword>
<dbReference type="GO" id="GO:0044027">
    <property type="term" value="P:negative regulation of gene expression via chromosomal CpG island methylation"/>
    <property type="evidence" value="ECO:0007669"/>
    <property type="project" value="TreeGrafter"/>
</dbReference>
<feature type="compositionally biased region" description="Basic and acidic residues" evidence="18">
    <location>
        <begin position="235"/>
        <end position="250"/>
    </location>
</feature>
<evidence type="ECO:0000256" key="14">
    <source>
        <dbReference type="ARBA" id="ARBA00023242"/>
    </source>
</evidence>
<dbReference type="GO" id="GO:0016787">
    <property type="term" value="F:hydrolase activity"/>
    <property type="evidence" value="ECO:0007669"/>
    <property type="project" value="UniProtKB-KW"/>
</dbReference>
<keyword evidence="3" id="KW-0217">Developmental protein</keyword>
<keyword evidence="10" id="KW-0067">ATP-binding</keyword>
<dbReference type="PROSITE" id="PS51194">
    <property type="entry name" value="HELICASE_CTER"/>
    <property type="match status" value="1"/>
</dbReference>
<dbReference type="GO" id="GO:0031508">
    <property type="term" value="P:pericentric heterochromatin formation"/>
    <property type="evidence" value="ECO:0007669"/>
    <property type="project" value="TreeGrafter"/>
</dbReference>
<evidence type="ECO:0000256" key="11">
    <source>
        <dbReference type="ARBA" id="ARBA00023015"/>
    </source>
</evidence>
<name>A0AAD9JNQ1_9ANNE</name>
<keyword evidence="4" id="KW-0597">Phosphoprotein</keyword>
<feature type="region of interest" description="Disordered" evidence="18">
    <location>
        <begin position="1"/>
        <end position="39"/>
    </location>
</feature>
<keyword evidence="22" id="KW-1185">Reference proteome</keyword>
<evidence type="ECO:0000256" key="15">
    <source>
        <dbReference type="ARBA" id="ARBA00023306"/>
    </source>
</evidence>